<dbReference type="InterPro" id="IPR050994">
    <property type="entry name" value="At_inactive_RLKs"/>
</dbReference>
<dbReference type="Pfam" id="PF13620">
    <property type="entry name" value="CarboxypepD_reg"/>
    <property type="match status" value="4"/>
</dbReference>
<gene>
    <name evidence="2" type="ORF">KIPB_002980</name>
</gene>
<proteinExistence type="predicted"/>
<dbReference type="Gene3D" id="3.80.10.10">
    <property type="entry name" value="Ribonuclease Inhibitor"/>
    <property type="match status" value="1"/>
</dbReference>
<feature type="signal peptide" evidence="1">
    <location>
        <begin position="1"/>
        <end position="25"/>
    </location>
</feature>
<dbReference type="PANTHER" id="PTHR48010">
    <property type="entry name" value="OS05G0588300 PROTEIN"/>
    <property type="match status" value="1"/>
</dbReference>
<dbReference type="Gene3D" id="2.60.40.1120">
    <property type="entry name" value="Carboxypeptidase-like, regulatory domain"/>
    <property type="match status" value="5"/>
</dbReference>
<dbReference type="InterPro" id="IPR032675">
    <property type="entry name" value="LRR_dom_sf"/>
</dbReference>
<evidence type="ECO:0000313" key="3">
    <source>
        <dbReference type="Proteomes" id="UP000265618"/>
    </source>
</evidence>
<evidence type="ECO:0000256" key="1">
    <source>
        <dbReference type="SAM" id="SignalP"/>
    </source>
</evidence>
<comment type="caution">
    <text evidence="2">The sequence shown here is derived from an EMBL/GenBank/DDBJ whole genome shotgun (WGS) entry which is preliminary data.</text>
</comment>
<reference evidence="2 3" key="1">
    <citation type="journal article" date="2018" name="PLoS ONE">
        <title>The draft genome of Kipferlia bialata reveals reductive genome evolution in fornicate parasites.</title>
        <authorList>
            <person name="Tanifuji G."/>
            <person name="Takabayashi S."/>
            <person name="Kume K."/>
            <person name="Takagi M."/>
            <person name="Nakayama T."/>
            <person name="Kamikawa R."/>
            <person name="Inagaki Y."/>
            <person name="Hashimoto T."/>
        </authorList>
    </citation>
    <scope>NUCLEOTIDE SEQUENCE [LARGE SCALE GENOMIC DNA]</scope>
    <source>
        <strain evidence="2">NY0173</strain>
    </source>
</reference>
<dbReference type="EMBL" id="BDIP01000538">
    <property type="protein sequence ID" value="GIQ81935.1"/>
    <property type="molecule type" value="Genomic_DNA"/>
</dbReference>
<dbReference type="Proteomes" id="UP000265618">
    <property type="component" value="Unassembled WGS sequence"/>
</dbReference>
<sequence>MGGLRCIGLFVALALLLALSGSADAAESCEGVTERDVLEALYFTCGGPSWTRGEGWLTIPNHCYWEGVYCDKDGDVVGLSMADFGMTGTLPAELGCLPSVQFLSFHDNHMITPFIEEICQNTLLTFLDLSDARVIGSLPPCLCDMPYLETLNLSNNLLNAPLPECMGTSPALSSFRADCARVEGSLPASLLDGSVQDIEVRCNPSLECPSYSSISPDTVVMCGVDAECEEECLTGLDPTQCPIVIEIPFCGPYFLDIPPCDFFGIEGRVTEEGEPDQGIEGALVTVYPSDSLTPLAGTVTDADGYYTIDLTEYAGEYFQLRVEVTDPDYTTSTEFVDVPLCGTTIVDVELSPRTCPATLWVTVTEPCAGPLPGVEVYLSQCDKDIQTGVTDEWGQVGFVLGFIVPGDTVDISWCYPDHTSGIITWELLCGHNNVELELECVEAPYLKVDVSTAEPFPDAVSGATVTWTTLDPPLSESAVTDVYGSVLFSPLPEEVLGAEYTLTVEGIPGLPGFVYSDGVTYEFQCCAGAEVPLVIPCPTQSLCLSVTEDCCPDEYSQPIGDIEICVFDTVDTETPLACVITSADGPVCLDIVPDLLVYPLTEVLTLFIYDGVEYWNTVPLSCGENDAVFCVECERVLTGTVTDAAGAPLEGVEVAVDGTDPLVSTVTDEEGNYYLTGVPPGIVTVTFTPPPESEYGPVTYEVEVPVCGVVHLDVVLPCIDPASLLITALDPCGAPLSGITIALTLDGVTHTLQTQADGEVWFTDLIPGTYVVNWSSLGGIYGCGVITGEMGCGINYLTIEPPCIESTLTVQVFTGPPNAGPAVGATVTYITDDNLYTDTTTTDATGTASFVLPSGAQGQGFTLDVTDLPDGKPDFQTAGVFPCCGPLDITLEINCDAQKVCVNLSEDCGAAEPVYIGMVEISYYDVTDPDNPVFLDTTITDADGEETMESCLVLDLPPALDSVYIEYTYESTPNSATVPLVCGDTVVCLEPVCVPVFTGYVKDEDGNPLLGATVTVDTSPDPVSTMTDGNGNFAILGIPAGVYDVEVTPSAADSMYLGAIEREAVTFAECGPTFLNPVLPCILKTVCVFVAEDCGDDPVVYIPGITVFYYDDEDDLIGDTVTNDTGIPDDDSCLEIPAILDAVTVIYQTPDGILAEEVVPVECGETVECLTAPCIAIIVGEVFAEVGGTPVVDALVSLSTTPETTTTTDSNGFFELLDVPTGPWVLTVTPLPADGLSPASQMVDVEECEDIEVTFELPPACATQEVCVSLSDDCDGVDPMYEAGVPVFYYDVTDPEDPVYLDEILTDDQYPSANCLTIDTPVEDLEISIQYEVDGQQYEQLVTLECGDNPFCFDLCPQVVTGTVTDATDPFGPIEGAEVCIDTTPEQCVTSDANGDYTLCCVDPGTYDVTVTATGYDTPPAEEVTIGECDIQIVNLVMTPNEEMCECELPAEELLDQTDGSPLCGYTAELFCVTDNGDGTWTVQVKIVLDEKDMGCGLSHLTIATVDDNLTSDGTPVGCTDDDPINANNGDGQYLASINRVTFVNGFKLTPPCIINFEPDGGSTIVTFTTNALVDIIVMVKTGGGKVAHESIQYDLEACIVVDNPPIP</sequence>
<name>A0A9K3CT96_9EUKA</name>
<accession>A0A9K3CT96</accession>
<feature type="chain" id="PRO_5039901889" description="Carboxypeptidase regulatory-like domain-containing protein" evidence="1">
    <location>
        <begin position="26"/>
        <end position="1608"/>
    </location>
</feature>
<dbReference type="OrthoDB" id="676979at2759"/>
<dbReference type="PANTHER" id="PTHR48010:SF58">
    <property type="entry name" value="RECEPTOR PROTEIN KINASE-LIKE PROTEIN ZAR1"/>
    <property type="match status" value="1"/>
</dbReference>
<dbReference type="SUPFAM" id="SSF52058">
    <property type="entry name" value="L domain-like"/>
    <property type="match status" value="1"/>
</dbReference>
<keyword evidence="3" id="KW-1185">Reference proteome</keyword>
<evidence type="ECO:0000313" key="2">
    <source>
        <dbReference type="EMBL" id="GIQ81935.1"/>
    </source>
</evidence>
<evidence type="ECO:0008006" key="4">
    <source>
        <dbReference type="Google" id="ProtNLM"/>
    </source>
</evidence>
<dbReference type="SUPFAM" id="SSF49478">
    <property type="entry name" value="Cna protein B-type domain"/>
    <property type="match status" value="1"/>
</dbReference>
<organism evidence="2 3">
    <name type="scientific">Kipferlia bialata</name>
    <dbReference type="NCBI Taxonomy" id="797122"/>
    <lineage>
        <taxon>Eukaryota</taxon>
        <taxon>Metamonada</taxon>
        <taxon>Carpediemonas-like organisms</taxon>
        <taxon>Kipferlia</taxon>
    </lineage>
</organism>
<dbReference type="InterPro" id="IPR008969">
    <property type="entry name" value="CarboxyPept-like_regulatory"/>
</dbReference>
<protein>
    <recommendedName>
        <fullName evidence="4">Carboxypeptidase regulatory-like domain-containing protein</fullName>
    </recommendedName>
</protein>
<dbReference type="SUPFAM" id="SSF49464">
    <property type="entry name" value="Carboxypeptidase regulatory domain-like"/>
    <property type="match status" value="5"/>
</dbReference>
<keyword evidence="1" id="KW-0732">Signal</keyword>